<proteinExistence type="predicted"/>
<reference evidence="2 3" key="1">
    <citation type="submission" date="2019-03" db="EMBL/GenBank/DDBJ databases">
        <title>Genomic Encyclopedia of Type Strains, Phase IV (KMG-IV): sequencing the most valuable type-strain genomes for metagenomic binning, comparative biology and taxonomic classification.</title>
        <authorList>
            <person name="Goeker M."/>
        </authorList>
    </citation>
    <scope>NUCLEOTIDE SEQUENCE [LARGE SCALE GENOMIC DNA]</scope>
    <source>
        <strain evidence="2 3">DSM 19377</strain>
    </source>
</reference>
<feature type="region of interest" description="Disordered" evidence="1">
    <location>
        <begin position="29"/>
        <end position="51"/>
    </location>
</feature>
<dbReference type="Proteomes" id="UP000295416">
    <property type="component" value="Unassembled WGS sequence"/>
</dbReference>
<dbReference type="RefSeq" id="WP_165886798.1">
    <property type="nucleotide sequence ID" value="NZ_SLXK01000001.1"/>
</dbReference>
<protein>
    <submittedName>
        <fullName evidence="2">Uncharacterized protein</fullName>
    </submittedName>
</protein>
<comment type="caution">
    <text evidence="2">The sequence shown here is derived from an EMBL/GenBank/DDBJ whole genome shotgun (WGS) entry which is preliminary data.</text>
</comment>
<gene>
    <name evidence="2" type="ORF">EV207_101250</name>
</gene>
<evidence type="ECO:0000256" key="1">
    <source>
        <dbReference type="SAM" id="MobiDB-lite"/>
    </source>
</evidence>
<dbReference type="AlphaFoldDB" id="A0A4R2PB74"/>
<organism evidence="2 3">
    <name type="scientific">Scopulibacillus darangshiensis</name>
    <dbReference type="NCBI Taxonomy" id="442528"/>
    <lineage>
        <taxon>Bacteria</taxon>
        <taxon>Bacillati</taxon>
        <taxon>Bacillota</taxon>
        <taxon>Bacilli</taxon>
        <taxon>Bacillales</taxon>
        <taxon>Sporolactobacillaceae</taxon>
        <taxon>Scopulibacillus</taxon>
    </lineage>
</organism>
<dbReference type="EMBL" id="SLXK01000001">
    <property type="protein sequence ID" value="TCP32272.1"/>
    <property type="molecule type" value="Genomic_DNA"/>
</dbReference>
<name>A0A4R2PB74_9BACL</name>
<sequence>MRLSPTHLARTYHKQHAEKEAALLMESGEEALDPMRQERENVTAIKRKFTR</sequence>
<evidence type="ECO:0000313" key="2">
    <source>
        <dbReference type="EMBL" id="TCP32272.1"/>
    </source>
</evidence>
<keyword evidence="3" id="KW-1185">Reference proteome</keyword>
<evidence type="ECO:0000313" key="3">
    <source>
        <dbReference type="Proteomes" id="UP000295416"/>
    </source>
</evidence>
<accession>A0A4R2PB74</accession>